<feature type="domain" description="EamA" evidence="6">
    <location>
        <begin position="18"/>
        <end position="148"/>
    </location>
</feature>
<keyword evidence="4 5" id="KW-0472">Membrane</keyword>
<dbReference type="InterPro" id="IPR037185">
    <property type="entry name" value="EmrE-like"/>
</dbReference>
<evidence type="ECO:0000256" key="5">
    <source>
        <dbReference type="SAM" id="Phobius"/>
    </source>
</evidence>
<dbReference type="Proteomes" id="UP000326453">
    <property type="component" value="Chromosome 1"/>
</dbReference>
<evidence type="ECO:0000256" key="3">
    <source>
        <dbReference type="ARBA" id="ARBA00022989"/>
    </source>
</evidence>
<accession>A0AAE6NXG2</accession>
<feature type="transmembrane region" description="Helical" evidence="5">
    <location>
        <begin position="224"/>
        <end position="244"/>
    </location>
</feature>
<feature type="transmembrane region" description="Helical" evidence="5">
    <location>
        <begin position="282"/>
        <end position="299"/>
    </location>
</feature>
<name>A0AAE6NXG2_PARPN</name>
<dbReference type="EMBL" id="CP044426">
    <property type="protein sequence ID" value="QFG36800.1"/>
    <property type="molecule type" value="Genomic_DNA"/>
</dbReference>
<keyword evidence="9" id="KW-1185">Reference proteome</keyword>
<feature type="transmembrane region" description="Helical" evidence="5">
    <location>
        <begin position="16"/>
        <end position="36"/>
    </location>
</feature>
<evidence type="ECO:0000313" key="8">
    <source>
        <dbReference type="EMBL" id="RKS52795.1"/>
    </source>
</evidence>
<proteinExistence type="predicted"/>
<feature type="transmembrane region" description="Helical" evidence="5">
    <location>
        <begin position="156"/>
        <end position="179"/>
    </location>
</feature>
<dbReference type="GeneID" id="51371174"/>
<feature type="transmembrane region" description="Helical" evidence="5">
    <location>
        <begin position="191"/>
        <end position="212"/>
    </location>
</feature>
<evidence type="ECO:0000256" key="4">
    <source>
        <dbReference type="ARBA" id="ARBA00023136"/>
    </source>
</evidence>
<dbReference type="PANTHER" id="PTHR32322:SF9">
    <property type="entry name" value="AMINO-ACID METABOLITE EFFLUX PUMP-RELATED"/>
    <property type="match status" value="1"/>
</dbReference>
<comment type="subcellular location">
    <subcellularLocation>
        <location evidence="1">Membrane</location>
        <topology evidence="1">Multi-pass membrane protein</topology>
    </subcellularLocation>
</comment>
<evidence type="ECO:0000256" key="2">
    <source>
        <dbReference type="ARBA" id="ARBA00022692"/>
    </source>
</evidence>
<feature type="domain" description="EamA" evidence="6">
    <location>
        <begin position="164"/>
        <end position="296"/>
    </location>
</feature>
<feature type="transmembrane region" description="Helical" evidence="5">
    <location>
        <begin position="42"/>
        <end position="61"/>
    </location>
</feature>
<feature type="transmembrane region" description="Helical" evidence="5">
    <location>
        <begin position="73"/>
        <end position="94"/>
    </location>
</feature>
<evidence type="ECO:0000259" key="6">
    <source>
        <dbReference type="Pfam" id="PF00892"/>
    </source>
</evidence>
<protein>
    <submittedName>
        <fullName evidence="7">DMT family transporter</fullName>
    </submittedName>
    <submittedName>
        <fullName evidence="8">EamA domain-containing membrane protein RarD</fullName>
    </submittedName>
</protein>
<evidence type="ECO:0000256" key="1">
    <source>
        <dbReference type="ARBA" id="ARBA00004141"/>
    </source>
</evidence>
<dbReference type="AlphaFoldDB" id="A0AAE6NXG2"/>
<dbReference type="InterPro" id="IPR000620">
    <property type="entry name" value="EamA_dom"/>
</dbReference>
<gene>
    <name evidence="8" type="ORF">BDE18_2135</name>
    <name evidence="7" type="ORF">ESD82_11385</name>
</gene>
<feature type="transmembrane region" description="Helical" evidence="5">
    <location>
        <begin position="256"/>
        <end position="276"/>
    </location>
</feature>
<dbReference type="Pfam" id="PF00892">
    <property type="entry name" value="EamA"/>
    <property type="match status" value="2"/>
</dbReference>
<dbReference type="RefSeq" id="WP_024843964.1">
    <property type="nucleotide sequence ID" value="NZ_CP038203.1"/>
</dbReference>
<dbReference type="GO" id="GO:0016020">
    <property type="term" value="C:membrane"/>
    <property type="evidence" value="ECO:0007669"/>
    <property type="project" value="UniProtKB-SubCell"/>
</dbReference>
<evidence type="ECO:0000313" key="10">
    <source>
        <dbReference type="Proteomes" id="UP000326453"/>
    </source>
</evidence>
<dbReference type="SUPFAM" id="SSF103481">
    <property type="entry name" value="Multidrug resistance efflux transporter EmrE"/>
    <property type="match status" value="2"/>
</dbReference>
<reference evidence="7 10" key="2">
    <citation type="submission" date="2019-01" db="EMBL/GenBank/DDBJ databases">
        <title>Complete Genome Sequence and Annotation of the Paracoccus pantotrophus type strain DSM 2944.</title>
        <authorList>
            <person name="Bockwoldt J.A."/>
            <person name="Zimmermann M."/>
            <person name="Tiso T."/>
            <person name="Blank L.M."/>
        </authorList>
    </citation>
    <scope>NUCLEOTIDE SEQUENCE [LARGE SCALE GENOMIC DNA]</scope>
    <source>
        <strain evidence="7 10">DSM 2944</strain>
    </source>
</reference>
<dbReference type="EMBL" id="RBLI01000001">
    <property type="protein sequence ID" value="RKS52795.1"/>
    <property type="molecule type" value="Genomic_DNA"/>
</dbReference>
<dbReference type="KEGG" id="ppan:ESD82_11385"/>
<organism evidence="7 10">
    <name type="scientific">Paracoccus pantotrophus</name>
    <name type="common">Thiosphaera pantotropha</name>
    <dbReference type="NCBI Taxonomy" id="82367"/>
    <lineage>
        <taxon>Bacteria</taxon>
        <taxon>Pseudomonadati</taxon>
        <taxon>Pseudomonadota</taxon>
        <taxon>Alphaproteobacteria</taxon>
        <taxon>Rhodobacterales</taxon>
        <taxon>Paracoccaceae</taxon>
        <taxon>Paracoccus</taxon>
    </lineage>
</organism>
<dbReference type="InterPro" id="IPR050638">
    <property type="entry name" value="AA-Vitamin_Transporters"/>
</dbReference>
<evidence type="ECO:0000313" key="9">
    <source>
        <dbReference type="Proteomes" id="UP000273626"/>
    </source>
</evidence>
<dbReference type="PANTHER" id="PTHR32322">
    <property type="entry name" value="INNER MEMBRANE TRANSPORTER"/>
    <property type="match status" value="1"/>
</dbReference>
<feature type="transmembrane region" description="Helical" evidence="5">
    <location>
        <begin position="134"/>
        <end position="150"/>
    </location>
</feature>
<keyword evidence="3 5" id="KW-1133">Transmembrane helix</keyword>
<dbReference type="Proteomes" id="UP000273626">
    <property type="component" value="Unassembled WGS sequence"/>
</dbReference>
<reference evidence="8 9" key="1">
    <citation type="submission" date="2018-10" db="EMBL/GenBank/DDBJ databases">
        <title>Genomic Encyclopedia of Archaeal and Bacterial Type Strains, Phase II (KMG-II): from individual species to whole genera.</title>
        <authorList>
            <person name="Goeker M."/>
        </authorList>
    </citation>
    <scope>NUCLEOTIDE SEQUENCE [LARGE SCALE GENOMIC DNA]</scope>
    <source>
        <strain evidence="9">ATCC 35512 / DSM 2944 / CIP 106514 / LMD 82.5 / NBRC 102493 / NCCB 82005 / GB17</strain>
        <strain evidence="8">DSM 2944</strain>
    </source>
</reference>
<keyword evidence="2 5" id="KW-0812">Transmembrane</keyword>
<sequence>MPVPTATNRPMTPLEWAMLLALSAVWGGSFFFNAVAVRELPVFTVVVSRVALAALILLAVLRLRGERMPRGRAVWAAFLGMGMLNNAVPFSLIVWGQQHIASGAASILNAATPLFTVILAHVLTSDERMTGGKLAGVLIGFAGVAVMIGADALRDLGAHVVAQLACLAGALSYGFAGIYGRRFRAMGVSPMSTATGQVIASSLILLPLVAVVDRPWTLAAPSPAAIFALIGLAAISTALAYVLYFRILATAGATNLVLVTFLIPVSAILLGLLFLGETLQPRHGAGMALIGLGLAAIDGRPWRAAGRRSRAG</sequence>
<evidence type="ECO:0000313" key="7">
    <source>
        <dbReference type="EMBL" id="QFG36800.1"/>
    </source>
</evidence>
<feature type="transmembrane region" description="Helical" evidence="5">
    <location>
        <begin position="100"/>
        <end position="122"/>
    </location>
</feature>